<dbReference type="PATRIC" id="fig|1231392.3.peg.692"/>
<accession>K2I859</accession>
<dbReference type="Pfam" id="PF20078">
    <property type="entry name" value="DUF6473"/>
    <property type="match status" value="1"/>
</dbReference>
<reference evidence="2 3" key="1">
    <citation type="journal article" date="2012" name="J. Bacteriol.">
        <title>Draft Genome Sequence of Oceaniovalibus guishaninsula JLT2003T.</title>
        <authorList>
            <person name="Tang K."/>
            <person name="Liu K."/>
            <person name="Jiao N."/>
        </authorList>
    </citation>
    <scope>NUCLEOTIDE SEQUENCE [LARGE SCALE GENOMIC DNA]</scope>
    <source>
        <strain evidence="2 3">JLT2003</strain>
    </source>
</reference>
<dbReference type="EMBL" id="AMGO01000010">
    <property type="protein sequence ID" value="EKE45210.1"/>
    <property type="molecule type" value="Genomic_DNA"/>
</dbReference>
<dbReference type="STRING" id="1231392.OCGS_0688"/>
<evidence type="ECO:0000313" key="3">
    <source>
        <dbReference type="Proteomes" id="UP000006765"/>
    </source>
</evidence>
<dbReference type="Proteomes" id="UP000006765">
    <property type="component" value="Unassembled WGS sequence"/>
</dbReference>
<dbReference type="InterPro" id="IPR045524">
    <property type="entry name" value="DUF6473"/>
</dbReference>
<proteinExistence type="predicted"/>
<keyword evidence="3" id="KW-1185">Reference proteome</keyword>
<dbReference type="OrthoDB" id="7838347at2"/>
<gene>
    <name evidence="2" type="ORF">OCGS_0688</name>
</gene>
<feature type="domain" description="DUF6473" evidence="1">
    <location>
        <begin position="1"/>
        <end position="257"/>
    </location>
</feature>
<protein>
    <recommendedName>
        <fullName evidence="1">DUF6473 domain-containing protein</fullName>
    </recommendedName>
</protein>
<dbReference type="AlphaFoldDB" id="K2I859"/>
<evidence type="ECO:0000313" key="2">
    <source>
        <dbReference type="EMBL" id="EKE45210.1"/>
    </source>
</evidence>
<evidence type="ECO:0000259" key="1">
    <source>
        <dbReference type="Pfam" id="PF20078"/>
    </source>
</evidence>
<sequence>MPCRYGASRLTFRGPARVVVGGHVAALGGSETFGANVALPWPELLERRIGVPVVNLGAAHAGIDALAADEAVLAIARTARLVVVQITGAHLLSNGLYSLHARRNDRVIRQTDALRRLYPRTDFSGHVFVRHMLKALHAESPRRFSAVRDELQSLWPARMLALCAALGRPAVLLWMGSRPPDDGGDAVEGDPLFVTRAMLDTVRRGTAGLAEVWDDPFGRRDLRGQVHADGTTRARNALPGADLHDRAADALAGVVAPILAREDAMGVQRAG</sequence>
<comment type="caution">
    <text evidence="2">The sequence shown here is derived from an EMBL/GenBank/DDBJ whole genome shotgun (WGS) entry which is preliminary data.</text>
</comment>
<organism evidence="2 3">
    <name type="scientific">Oceaniovalibus guishaninsula JLT2003</name>
    <dbReference type="NCBI Taxonomy" id="1231392"/>
    <lineage>
        <taxon>Bacteria</taxon>
        <taxon>Pseudomonadati</taxon>
        <taxon>Pseudomonadota</taxon>
        <taxon>Alphaproteobacteria</taxon>
        <taxon>Rhodobacterales</taxon>
        <taxon>Roseobacteraceae</taxon>
        <taxon>Oceaniovalibus</taxon>
    </lineage>
</organism>
<name>K2I859_9RHOB</name>
<dbReference type="eggNOG" id="ENOG502Z950">
    <property type="taxonomic scope" value="Bacteria"/>
</dbReference>